<evidence type="ECO:0000256" key="1">
    <source>
        <dbReference type="ARBA" id="ARBA00000381"/>
    </source>
</evidence>
<accession>A0A4Y9SZ51</accession>
<evidence type="ECO:0000256" key="7">
    <source>
        <dbReference type="PIRSR" id="PIRSR606225-1"/>
    </source>
</evidence>
<protein>
    <recommendedName>
        <fullName evidence="9">Pseudouridine synthase</fullName>
        <ecNumber evidence="9">5.4.99.-</ecNumber>
    </recommendedName>
</protein>
<dbReference type="CDD" id="cd00165">
    <property type="entry name" value="S4"/>
    <property type="match status" value="1"/>
</dbReference>
<dbReference type="EMBL" id="SPUM01000068">
    <property type="protein sequence ID" value="TFW32051.1"/>
    <property type="molecule type" value="Genomic_DNA"/>
</dbReference>
<comment type="similarity">
    <text evidence="3 9">Belongs to the pseudouridine synthase RluA family.</text>
</comment>
<keyword evidence="4" id="KW-0698">rRNA processing</keyword>
<comment type="function">
    <text evidence="2">Responsible for synthesis of pseudouridine from uracil at positions 955, 2504 and 2580 in 23S ribosomal RNA.</text>
</comment>
<name>A0A4Y9SZ51_9BURK</name>
<keyword evidence="12" id="KW-1185">Reference proteome</keyword>
<dbReference type="InterPro" id="IPR036986">
    <property type="entry name" value="S4_RNA-bd_sf"/>
</dbReference>
<feature type="active site" evidence="7">
    <location>
        <position position="149"/>
    </location>
</feature>
<comment type="catalytic activity">
    <reaction evidence="9">
        <text>a uridine in RNA = a pseudouridine in RNA</text>
        <dbReference type="Rhea" id="RHEA:48348"/>
        <dbReference type="Rhea" id="RHEA-COMP:12068"/>
        <dbReference type="Rhea" id="RHEA-COMP:12069"/>
        <dbReference type="ChEBI" id="CHEBI:65314"/>
        <dbReference type="ChEBI" id="CHEBI:65315"/>
    </reaction>
</comment>
<comment type="catalytic activity">
    <reaction evidence="1">
        <text>uridine(955/2504/2580) in 23S rRNA = pseudouridine(955/2504/2580) in 23S rRNA</text>
        <dbReference type="Rhea" id="RHEA:42528"/>
        <dbReference type="Rhea" id="RHEA-COMP:10099"/>
        <dbReference type="Rhea" id="RHEA-COMP:10100"/>
        <dbReference type="ChEBI" id="CHEBI:65314"/>
        <dbReference type="ChEBI" id="CHEBI:65315"/>
        <dbReference type="EC" id="5.4.99.24"/>
    </reaction>
</comment>
<comment type="caution">
    <text evidence="11">The sequence shown here is derived from an EMBL/GenBank/DDBJ whole genome shotgun (WGS) entry which is preliminary data.</text>
</comment>
<evidence type="ECO:0000256" key="3">
    <source>
        <dbReference type="ARBA" id="ARBA00010876"/>
    </source>
</evidence>
<dbReference type="CDD" id="cd02869">
    <property type="entry name" value="PseudoU_synth_RluA_like"/>
    <property type="match status" value="1"/>
</dbReference>
<dbReference type="Pfam" id="PF00849">
    <property type="entry name" value="PseudoU_synth_2"/>
    <property type="match status" value="1"/>
</dbReference>
<dbReference type="Pfam" id="PF01479">
    <property type="entry name" value="S4"/>
    <property type="match status" value="1"/>
</dbReference>
<dbReference type="GO" id="GO:0003723">
    <property type="term" value="F:RNA binding"/>
    <property type="evidence" value="ECO:0007669"/>
    <property type="project" value="UniProtKB-KW"/>
</dbReference>
<dbReference type="Gene3D" id="3.30.2350.10">
    <property type="entry name" value="Pseudouridine synthase"/>
    <property type="match status" value="1"/>
</dbReference>
<evidence type="ECO:0000256" key="4">
    <source>
        <dbReference type="ARBA" id="ARBA00022552"/>
    </source>
</evidence>
<evidence type="ECO:0000256" key="8">
    <source>
        <dbReference type="PROSITE-ProRule" id="PRU00182"/>
    </source>
</evidence>
<proteinExistence type="inferred from homology"/>
<dbReference type="Gene3D" id="3.10.290.10">
    <property type="entry name" value="RNA-binding S4 domain"/>
    <property type="match status" value="1"/>
</dbReference>
<dbReference type="PROSITE" id="PS01129">
    <property type="entry name" value="PSI_RLU"/>
    <property type="match status" value="1"/>
</dbReference>
<sequence length="325" mass="36292">MTLQNDVVPPSSQPAAPQAQFVTITEEEAGQRIDNYLMRTCKGVPKSHIYRILRSGEVRVNKGRVDQLYRLESGDLVRIPPVRVAEKSTSNAAPGAEFKIVFEDNHLLVIDKPAGVAVHGGSGVSYGVIEQLRAARPDAKFLELVHRLDRETSGLLLLAKKRSALTNLHEQMRVGQTDKRYLTLVSGDWQHKRQHIKLPLHKYTTPEGERRVVVQAGGMESHTIFNLLRKWEKFALLEAELKTGRTHQIRVHLASSGFPIAGDDKYGDFALNKQLQKAGGPLRRMFLHAYQITFTHPDSGKTMSLKAALPAECERFLVSLGKPLA</sequence>
<feature type="domain" description="RNA-binding S4" evidence="10">
    <location>
        <begin position="31"/>
        <end position="89"/>
    </location>
</feature>
<dbReference type="InterPro" id="IPR006145">
    <property type="entry name" value="PsdUridine_synth_RsuA/RluA"/>
</dbReference>
<dbReference type="NCBIfam" id="TIGR00005">
    <property type="entry name" value="rluA_subfam"/>
    <property type="match status" value="1"/>
</dbReference>
<dbReference type="InterPro" id="IPR006225">
    <property type="entry name" value="PsdUridine_synth_RluC/D"/>
</dbReference>
<evidence type="ECO:0000256" key="5">
    <source>
        <dbReference type="ARBA" id="ARBA00022884"/>
    </source>
</evidence>
<dbReference type="GO" id="GO:0160141">
    <property type="term" value="F:23S rRNA pseudouridine(955/2504/2580) synthase activity"/>
    <property type="evidence" value="ECO:0007669"/>
    <property type="project" value="UniProtKB-EC"/>
</dbReference>
<dbReference type="InterPro" id="IPR006224">
    <property type="entry name" value="PsdUridine_synth_RluA-like_CS"/>
</dbReference>
<dbReference type="GO" id="GO:0000455">
    <property type="term" value="P:enzyme-directed rRNA pseudouridine synthesis"/>
    <property type="evidence" value="ECO:0007669"/>
    <property type="project" value="TreeGrafter"/>
</dbReference>
<dbReference type="SUPFAM" id="SSF55120">
    <property type="entry name" value="Pseudouridine synthase"/>
    <property type="match status" value="1"/>
</dbReference>
<dbReference type="PROSITE" id="PS50889">
    <property type="entry name" value="S4"/>
    <property type="match status" value="1"/>
</dbReference>
<evidence type="ECO:0000256" key="6">
    <source>
        <dbReference type="ARBA" id="ARBA00023235"/>
    </source>
</evidence>
<evidence type="ECO:0000313" key="12">
    <source>
        <dbReference type="Proteomes" id="UP000297258"/>
    </source>
</evidence>
<keyword evidence="6 9" id="KW-0413">Isomerase</keyword>
<dbReference type="OrthoDB" id="9785808at2"/>
<dbReference type="AlphaFoldDB" id="A0A4Y9SZ51"/>
<evidence type="ECO:0000259" key="10">
    <source>
        <dbReference type="SMART" id="SM00363"/>
    </source>
</evidence>
<dbReference type="InterPro" id="IPR050188">
    <property type="entry name" value="RluA_PseudoU_synthase"/>
</dbReference>
<dbReference type="InterPro" id="IPR020103">
    <property type="entry name" value="PsdUridine_synth_cat_dom_sf"/>
</dbReference>
<dbReference type="InterPro" id="IPR002942">
    <property type="entry name" value="S4_RNA-bd"/>
</dbReference>
<evidence type="ECO:0000313" key="11">
    <source>
        <dbReference type="EMBL" id="TFW32051.1"/>
    </source>
</evidence>
<evidence type="ECO:0000256" key="9">
    <source>
        <dbReference type="RuleBase" id="RU362028"/>
    </source>
</evidence>
<organism evidence="11 12">
    <name type="scientific">Massilia horti</name>
    <dbReference type="NCBI Taxonomy" id="2562153"/>
    <lineage>
        <taxon>Bacteria</taxon>
        <taxon>Pseudomonadati</taxon>
        <taxon>Pseudomonadota</taxon>
        <taxon>Betaproteobacteria</taxon>
        <taxon>Burkholderiales</taxon>
        <taxon>Oxalobacteraceae</taxon>
        <taxon>Telluria group</taxon>
        <taxon>Massilia</taxon>
    </lineage>
</organism>
<dbReference type="PANTHER" id="PTHR21600">
    <property type="entry name" value="MITOCHONDRIAL RNA PSEUDOURIDINE SYNTHASE"/>
    <property type="match status" value="1"/>
</dbReference>
<evidence type="ECO:0000256" key="2">
    <source>
        <dbReference type="ARBA" id="ARBA00002876"/>
    </source>
</evidence>
<dbReference type="RefSeq" id="WP_135189835.1">
    <property type="nucleotide sequence ID" value="NZ_SPUM01000068.1"/>
</dbReference>
<gene>
    <name evidence="11" type="ORF">E4O92_11085</name>
</gene>
<dbReference type="PANTHER" id="PTHR21600:SF92">
    <property type="entry name" value="RIBOSOMAL LARGE SUBUNIT PSEUDOURIDINE SYNTHASE C"/>
    <property type="match status" value="1"/>
</dbReference>
<dbReference type="Proteomes" id="UP000297258">
    <property type="component" value="Unassembled WGS sequence"/>
</dbReference>
<dbReference type="EC" id="5.4.99.-" evidence="9"/>
<reference evidence="11 12" key="1">
    <citation type="submission" date="2019-03" db="EMBL/GenBank/DDBJ databases">
        <title>Draft genome of Massilia hortus sp. nov., a novel bacterial species of the Oxalobacteraceae family.</title>
        <authorList>
            <person name="Peta V."/>
            <person name="Raths R."/>
            <person name="Bucking H."/>
        </authorList>
    </citation>
    <scope>NUCLEOTIDE SEQUENCE [LARGE SCALE GENOMIC DNA]</scope>
    <source>
        <strain evidence="11 12">ONC3</strain>
    </source>
</reference>
<dbReference type="SUPFAM" id="SSF55174">
    <property type="entry name" value="Alpha-L RNA-binding motif"/>
    <property type="match status" value="1"/>
</dbReference>
<dbReference type="SMART" id="SM00363">
    <property type="entry name" value="S4"/>
    <property type="match status" value="1"/>
</dbReference>
<keyword evidence="5 8" id="KW-0694">RNA-binding</keyword>